<dbReference type="Proteomes" id="UP000603453">
    <property type="component" value="Unassembled WGS sequence"/>
</dbReference>
<feature type="coiled-coil region" evidence="1">
    <location>
        <begin position="511"/>
        <end position="556"/>
    </location>
</feature>
<evidence type="ECO:0000313" key="5">
    <source>
        <dbReference type="Proteomes" id="UP000603453"/>
    </source>
</evidence>
<keyword evidence="3" id="KW-1133">Transmembrane helix</keyword>
<comment type="caution">
    <text evidence="4">The sequence shown here is derived from an EMBL/GenBank/DDBJ whole genome shotgun (WGS) entry which is preliminary data.</text>
</comment>
<feature type="compositionally biased region" description="Polar residues" evidence="2">
    <location>
        <begin position="898"/>
        <end position="920"/>
    </location>
</feature>
<keyword evidence="3" id="KW-0812">Transmembrane</keyword>
<organism evidence="4 5">
    <name type="scientific">Mucor saturninus</name>
    <dbReference type="NCBI Taxonomy" id="64648"/>
    <lineage>
        <taxon>Eukaryota</taxon>
        <taxon>Fungi</taxon>
        <taxon>Fungi incertae sedis</taxon>
        <taxon>Mucoromycota</taxon>
        <taxon>Mucoromycotina</taxon>
        <taxon>Mucoromycetes</taxon>
        <taxon>Mucorales</taxon>
        <taxon>Mucorineae</taxon>
        <taxon>Mucoraceae</taxon>
        <taxon>Mucor</taxon>
    </lineage>
</organism>
<keyword evidence="5" id="KW-1185">Reference proteome</keyword>
<dbReference type="EMBL" id="JAEPRD010000055">
    <property type="protein sequence ID" value="KAG2202999.1"/>
    <property type="molecule type" value="Genomic_DNA"/>
</dbReference>
<accession>A0A8H7R1Z3</accession>
<evidence type="ECO:0000256" key="2">
    <source>
        <dbReference type="SAM" id="MobiDB-lite"/>
    </source>
</evidence>
<evidence type="ECO:0000256" key="1">
    <source>
        <dbReference type="SAM" id="Coils"/>
    </source>
</evidence>
<feature type="transmembrane region" description="Helical" evidence="3">
    <location>
        <begin position="850"/>
        <end position="873"/>
    </location>
</feature>
<proteinExistence type="predicted"/>
<feature type="region of interest" description="Disordered" evidence="2">
    <location>
        <begin position="396"/>
        <end position="417"/>
    </location>
</feature>
<feature type="region of interest" description="Disordered" evidence="2">
    <location>
        <begin position="880"/>
        <end position="937"/>
    </location>
</feature>
<evidence type="ECO:0000313" key="4">
    <source>
        <dbReference type="EMBL" id="KAG2202999.1"/>
    </source>
</evidence>
<feature type="region of interest" description="Disordered" evidence="2">
    <location>
        <begin position="640"/>
        <end position="700"/>
    </location>
</feature>
<feature type="compositionally biased region" description="Basic and acidic residues" evidence="2">
    <location>
        <begin position="336"/>
        <end position="345"/>
    </location>
</feature>
<keyword evidence="3" id="KW-0472">Membrane</keyword>
<name>A0A8H7R1Z3_9FUNG</name>
<dbReference type="OrthoDB" id="4088568at2759"/>
<evidence type="ECO:0000256" key="3">
    <source>
        <dbReference type="SAM" id="Phobius"/>
    </source>
</evidence>
<dbReference type="Gene3D" id="1.20.5.510">
    <property type="entry name" value="Single helix bin"/>
    <property type="match status" value="1"/>
</dbReference>
<reference evidence="4" key="1">
    <citation type="submission" date="2020-12" db="EMBL/GenBank/DDBJ databases">
        <title>Metabolic potential, ecology and presence of endohyphal bacteria is reflected in genomic diversity of Mucoromycotina.</title>
        <authorList>
            <person name="Muszewska A."/>
            <person name="Okrasinska A."/>
            <person name="Steczkiewicz K."/>
            <person name="Drgas O."/>
            <person name="Orlowska M."/>
            <person name="Perlinska-Lenart U."/>
            <person name="Aleksandrzak-Piekarczyk T."/>
            <person name="Szatraj K."/>
            <person name="Zielenkiewicz U."/>
            <person name="Pilsyk S."/>
            <person name="Malc E."/>
            <person name="Mieczkowski P."/>
            <person name="Kruszewska J.S."/>
            <person name="Biernat P."/>
            <person name="Pawlowska J."/>
        </authorList>
    </citation>
    <scope>NUCLEOTIDE SEQUENCE</scope>
    <source>
        <strain evidence="4">WA0000017839</strain>
    </source>
</reference>
<feature type="coiled-coil region" evidence="1">
    <location>
        <begin position="103"/>
        <end position="137"/>
    </location>
</feature>
<feature type="compositionally biased region" description="Polar residues" evidence="2">
    <location>
        <begin position="673"/>
        <end position="692"/>
    </location>
</feature>
<feature type="compositionally biased region" description="Low complexity" evidence="2">
    <location>
        <begin position="406"/>
        <end position="417"/>
    </location>
</feature>
<dbReference type="AlphaFoldDB" id="A0A8H7R1Z3"/>
<sequence length="937" mass="104915">MSMNRQRPRTRVNSRANTIPSLSNTTVNTESTVVDFLPSIEESLQDWLSRSIPDTPTSSVAWLLDTCRCCHRNECENLETLSSAIRKLEGDSRLAAEIGQSLLHKHEQFLEELRDKVRELEQSLTDSDNSKQDLVQEKDRSIWEMQKTQKILDETAVDLETSNHRCLQLGSELKKSICSSFEKIKLDQQELGPSKDHQLDLVWLRESNEKLRKDVLKLTSALLVPNTADDLHMTNHNNTSHHLIELIKELASANNKLKTDLLDCSDLLMECRNDLYNKLDKQQDEIMHHDDNSCIIIQQENNNHAPTSQDDDKTSWLSTSAPQSNEESIVIVPRLRRTESKRSNKIDTAVTPSPSPPQPAVSLSTDTPAVVHHHYHYYMKNKLMAEKGKLRKSAEIKNGEKPPATLSPSTSSKSIKLDSSSPFRQLYHQVTMVLQRLQQTDIRALNRRLRRAFDILELSSMSNSIIENIVTDVDGLRTRFLWIEDCHQLVKQESWIHDISMLEFFPIIGLVQDMLKEIGQLRTTMNDLQVEYVKKVEESDTRLEEEILRKQQEKQQRIVLNTYKKTTLSSWLSNVFQRKQGEGHQVPSPQQQQQQDTNTRFIINNTSDISITTTHHPSSVHPLSTVTTEKSNMIAIIRRKKSDIDRHGPPSSFPTRSPAVAIGNEKNKRRSTATHISTQVSTSSPSNPTPAGSVTPKPFPLTLRASQSAGTVRRSKSMQAPALDYVVRRKRSTLGLSSSSSTDYDLMLTPQTTSPDMTGTFATKATTTDEGYATTTNDEYNPTTTAEAYPTTTEETAPTATEVMEPTTTEEVPEATDVFTSSSAIFSSSSAISSPTIEPTTSGSKSNTGAIAGGVVGGVAGVALIAAGIFFFLRKRRASSNDREVFQPEDDDDEYNRPIQQNSTWNSSTAGSYPDMSNVNAPPPPRHSYVGTYQPGP</sequence>
<gene>
    <name evidence="4" type="ORF">INT47_013215</name>
</gene>
<protein>
    <submittedName>
        <fullName evidence="4">Uncharacterized protein</fullName>
    </submittedName>
</protein>
<feature type="compositionally biased region" description="Polar residues" evidence="2">
    <location>
        <begin position="315"/>
        <end position="327"/>
    </location>
</feature>
<feature type="region of interest" description="Disordered" evidence="2">
    <location>
        <begin position="303"/>
        <end position="365"/>
    </location>
</feature>
<feature type="region of interest" description="Disordered" evidence="2">
    <location>
        <begin position="790"/>
        <end position="812"/>
    </location>
</feature>
<keyword evidence="1" id="KW-0175">Coiled coil</keyword>